<dbReference type="EMBL" id="KN837351">
    <property type="protein sequence ID" value="KIJ26948.1"/>
    <property type="molecule type" value="Genomic_DNA"/>
</dbReference>
<protein>
    <recommendedName>
        <fullName evidence="1">F-box domain-containing protein</fullName>
    </recommendedName>
</protein>
<dbReference type="OrthoDB" id="2921803at2759"/>
<dbReference type="AlphaFoldDB" id="A0A0C9TCR1"/>
<feature type="domain" description="F-box" evidence="1">
    <location>
        <begin position="5"/>
        <end position="43"/>
    </location>
</feature>
<dbReference type="Pfam" id="PF12937">
    <property type="entry name" value="F-box-like"/>
    <property type="match status" value="1"/>
</dbReference>
<evidence type="ECO:0000313" key="3">
    <source>
        <dbReference type="Proteomes" id="UP000054279"/>
    </source>
</evidence>
<organism evidence="2 3">
    <name type="scientific">Sphaerobolus stellatus (strain SS14)</name>
    <dbReference type="NCBI Taxonomy" id="990650"/>
    <lineage>
        <taxon>Eukaryota</taxon>
        <taxon>Fungi</taxon>
        <taxon>Dikarya</taxon>
        <taxon>Basidiomycota</taxon>
        <taxon>Agaricomycotina</taxon>
        <taxon>Agaricomycetes</taxon>
        <taxon>Phallomycetidae</taxon>
        <taxon>Geastrales</taxon>
        <taxon>Sphaerobolaceae</taxon>
        <taxon>Sphaerobolus</taxon>
    </lineage>
</organism>
<accession>A0A0C9TCR1</accession>
<dbReference type="SUPFAM" id="SSF81383">
    <property type="entry name" value="F-box domain"/>
    <property type="match status" value="1"/>
</dbReference>
<evidence type="ECO:0000259" key="1">
    <source>
        <dbReference type="Pfam" id="PF12937"/>
    </source>
</evidence>
<name>A0A0C9TCR1_SPHS4</name>
<sequence>MPSASALPPELWSAIIDHLYDDTPSLRNCGLVCWEWNTISRSHLFCEVLIMHDSNLDLVKVISAEAIHRHIRVLAISPGSNEEWNGILENLPCLPALRTLSLYQIEKIHWRSITPRANSSLEQLLQSITKLFLYHFESINQACNFINIASQLNELVLWDTFSDSYQESDVQIVVPKLTRMSVHGQFSNHLFNKLFCSQTHAPPIRTFDVSLYTAIDDHDVRAACKHIASLGRTLEELGLLIHDGQYITLSNELDLSRNSSLRSLFFDLPWTASSLQWGTDWIFKILKPNIPSPLQIVKFTILLKQSPDEGDILTLLSIGSLFSDKKHFLCRNSAKLVFAFLGAEEDKSPVVVAVRDHLHTLDTEGRLEFVDSEYPEYP</sequence>
<keyword evidence="3" id="KW-1185">Reference proteome</keyword>
<dbReference type="HOGENOM" id="CLU_036316_4_1_1"/>
<evidence type="ECO:0000313" key="2">
    <source>
        <dbReference type="EMBL" id="KIJ26948.1"/>
    </source>
</evidence>
<dbReference type="InterPro" id="IPR001810">
    <property type="entry name" value="F-box_dom"/>
</dbReference>
<reference evidence="2 3" key="1">
    <citation type="submission" date="2014-06" db="EMBL/GenBank/DDBJ databases">
        <title>Evolutionary Origins and Diversification of the Mycorrhizal Mutualists.</title>
        <authorList>
            <consortium name="DOE Joint Genome Institute"/>
            <consortium name="Mycorrhizal Genomics Consortium"/>
            <person name="Kohler A."/>
            <person name="Kuo A."/>
            <person name="Nagy L.G."/>
            <person name="Floudas D."/>
            <person name="Copeland A."/>
            <person name="Barry K.W."/>
            <person name="Cichocki N."/>
            <person name="Veneault-Fourrey C."/>
            <person name="LaButti K."/>
            <person name="Lindquist E.A."/>
            <person name="Lipzen A."/>
            <person name="Lundell T."/>
            <person name="Morin E."/>
            <person name="Murat C."/>
            <person name="Riley R."/>
            <person name="Ohm R."/>
            <person name="Sun H."/>
            <person name="Tunlid A."/>
            <person name="Henrissat B."/>
            <person name="Grigoriev I.V."/>
            <person name="Hibbett D.S."/>
            <person name="Martin F."/>
        </authorList>
    </citation>
    <scope>NUCLEOTIDE SEQUENCE [LARGE SCALE GENOMIC DNA]</scope>
    <source>
        <strain evidence="2 3">SS14</strain>
    </source>
</reference>
<dbReference type="Proteomes" id="UP000054279">
    <property type="component" value="Unassembled WGS sequence"/>
</dbReference>
<proteinExistence type="predicted"/>
<dbReference type="Gene3D" id="1.20.1280.50">
    <property type="match status" value="1"/>
</dbReference>
<dbReference type="InterPro" id="IPR036047">
    <property type="entry name" value="F-box-like_dom_sf"/>
</dbReference>
<gene>
    <name evidence="2" type="ORF">M422DRAFT_38013</name>
</gene>